<evidence type="ECO:0000259" key="1">
    <source>
        <dbReference type="Pfam" id="PF19809"/>
    </source>
</evidence>
<dbReference type="OrthoDB" id="4190452at2"/>
<organism evidence="2 3">
    <name type="scientific">Amycolatopsis pithecellobii</name>
    <dbReference type="NCBI Taxonomy" id="664692"/>
    <lineage>
        <taxon>Bacteria</taxon>
        <taxon>Bacillati</taxon>
        <taxon>Actinomycetota</taxon>
        <taxon>Actinomycetes</taxon>
        <taxon>Pseudonocardiales</taxon>
        <taxon>Pseudonocardiaceae</taxon>
        <taxon>Amycolatopsis</taxon>
    </lineage>
</organism>
<evidence type="ECO:0000313" key="2">
    <source>
        <dbReference type="EMBL" id="MTD55336.1"/>
    </source>
</evidence>
<comment type="caution">
    <text evidence="2">The sequence shown here is derived from an EMBL/GenBank/DDBJ whole genome shotgun (WGS) entry which is preliminary data.</text>
</comment>
<evidence type="ECO:0000313" key="3">
    <source>
        <dbReference type="Proteomes" id="UP000440096"/>
    </source>
</evidence>
<dbReference type="RefSeq" id="WP_154757533.1">
    <property type="nucleotide sequence ID" value="NZ_WMBA01000020.1"/>
</dbReference>
<proteinExistence type="predicted"/>
<dbReference type="Pfam" id="PF19809">
    <property type="entry name" value="DUF6292"/>
    <property type="match status" value="1"/>
</dbReference>
<dbReference type="Proteomes" id="UP000440096">
    <property type="component" value="Unassembled WGS sequence"/>
</dbReference>
<keyword evidence="3" id="KW-1185">Reference proteome</keyword>
<gene>
    <name evidence="2" type="ORF">GKO32_15315</name>
</gene>
<feature type="domain" description="DUF6292" evidence="1">
    <location>
        <begin position="18"/>
        <end position="100"/>
    </location>
</feature>
<accession>A0A6N7Z6T2</accession>
<sequence>MDRAADRTFDLSRGLEGYVRAVADALDLPAEGTSFEISDTATAYLALRREARHPGEDLMLVWSERDGWALAVETAPSAVIAYFGEDPVPEPPLVARFVRDVLAGRRREGHRPAFSTDGNRPGLAERLLPYVS</sequence>
<reference evidence="2 3" key="1">
    <citation type="submission" date="2019-11" db="EMBL/GenBank/DDBJ databases">
        <title>Draft genome of Amycolatopsis RM579.</title>
        <authorList>
            <person name="Duangmal K."/>
            <person name="Mingma R."/>
        </authorList>
    </citation>
    <scope>NUCLEOTIDE SEQUENCE [LARGE SCALE GENOMIC DNA]</scope>
    <source>
        <strain evidence="2 3">RM579</strain>
    </source>
</reference>
<protein>
    <recommendedName>
        <fullName evidence="1">DUF6292 domain-containing protein</fullName>
    </recommendedName>
</protein>
<dbReference type="AlphaFoldDB" id="A0A6N7Z6T2"/>
<dbReference type="InterPro" id="IPR046259">
    <property type="entry name" value="DUF6292"/>
</dbReference>
<dbReference type="EMBL" id="WMBA01000020">
    <property type="protein sequence ID" value="MTD55336.1"/>
    <property type="molecule type" value="Genomic_DNA"/>
</dbReference>
<name>A0A6N7Z6T2_9PSEU</name>